<dbReference type="OrthoDB" id="782158at2759"/>
<feature type="region of interest" description="Disordered" evidence="1">
    <location>
        <begin position="25"/>
        <end position="59"/>
    </location>
</feature>
<evidence type="ECO:0000313" key="3">
    <source>
        <dbReference type="Proteomes" id="UP000729402"/>
    </source>
</evidence>
<proteinExistence type="predicted"/>
<organism evidence="2 3">
    <name type="scientific">Zizania palustris</name>
    <name type="common">Northern wild rice</name>
    <dbReference type="NCBI Taxonomy" id="103762"/>
    <lineage>
        <taxon>Eukaryota</taxon>
        <taxon>Viridiplantae</taxon>
        <taxon>Streptophyta</taxon>
        <taxon>Embryophyta</taxon>
        <taxon>Tracheophyta</taxon>
        <taxon>Spermatophyta</taxon>
        <taxon>Magnoliopsida</taxon>
        <taxon>Liliopsida</taxon>
        <taxon>Poales</taxon>
        <taxon>Poaceae</taxon>
        <taxon>BOP clade</taxon>
        <taxon>Oryzoideae</taxon>
        <taxon>Oryzeae</taxon>
        <taxon>Zizaniinae</taxon>
        <taxon>Zizania</taxon>
    </lineage>
</organism>
<protein>
    <submittedName>
        <fullName evidence="2">Uncharacterized protein</fullName>
    </submittedName>
</protein>
<gene>
    <name evidence="2" type="ORF">GUJ93_ZPchr0011g28238</name>
</gene>
<accession>A0A8J6BUL7</accession>
<reference evidence="2" key="2">
    <citation type="submission" date="2021-02" db="EMBL/GenBank/DDBJ databases">
        <authorList>
            <person name="Kimball J.A."/>
            <person name="Haas M.W."/>
            <person name="Macchietto M."/>
            <person name="Kono T."/>
            <person name="Duquette J."/>
            <person name="Shao M."/>
        </authorList>
    </citation>
    <scope>NUCLEOTIDE SEQUENCE</scope>
    <source>
        <tissue evidence="2">Fresh leaf tissue</tissue>
    </source>
</reference>
<keyword evidence="3" id="KW-1185">Reference proteome</keyword>
<evidence type="ECO:0000256" key="1">
    <source>
        <dbReference type="SAM" id="MobiDB-lite"/>
    </source>
</evidence>
<dbReference type="EMBL" id="JAAALK010000081">
    <property type="protein sequence ID" value="KAG8091228.1"/>
    <property type="molecule type" value="Genomic_DNA"/>
</dbReference>
<dbReference type="AlphaFoldDB" id="A0A8J6BUL7"/>
<comment type="caution">
    <text evidence="2">The sequence shown here is derived from an EMBL/GenBank/DDBJ whole genome shotgun (WGS) entry which is preliminary data.</text>
</comment>
<dbReference type="Proteomes" id="UP000729402">
    <property type="component" value="Unassembled WGS sequence"/>
</dbReference>
<reference evidence="2" key="1">
    <citation type="journal article" date="2021" name="bioRxiv">
        <title>Whole Genome Assembly and Annotation of Northern Wild Rice, Zizania palustris L., Supports a Whole Genome Duplication in the Zizania Genus.</title>
        <authorList>
            <person name="Haas M."/>
            <person name="Kono T."/>
            <person name="Macchietto M."/>
            <person name="Millas R."/>
            <person name="McGilp L."/>
            <person name="Shao M."/>
            <person name="Duquette J."/>
            <person name="Hirsch C.N."/>
            <person name="Kimball J."/>
        </authorList>
    </citation>
    <scope>NUCLEOTIDE SEQUENCE</scope>
    <source>
        <tissue evidence="2">Fresh leaf tissue</tissue>
    </source>
</reference>
<evidence type="ECO:0000313" key="2">
    <source>
        <dbReference type="EMBL" id="KAG8091228.1"/>
    </source>
</evidence>
<name>A0A8J6BUL7_ZIZPA</name>
<sequence length="130" mass="13694">MRHSETLAAAASLALSPAAAPRIVSPASPVREEGARKASVAMEDDEQTERKEEVSEVKSFPHRQVDLMSSGSAVASRVSCSSGNNGIFPPSLLPGFMGFPVVFVNFHLFKAIVRSPASSVVLGICEGQLP</sequence>